<evidence type="ECO:0000313" key="1">
    <source>
        <dbReference type="EMBL" id="KAK4316367.1"/>
    </source>
</evidence>
<sequence length="157" mass="17506">MRKGWSANRIQAYEMERGYQLHVDKHIHHVKLNKLEGFTCINAACTRQTSQNDTPYEVWLLVLANGDIHTAGCQCIGNEILDDLTNELQHAKNPVLWDALPGGSQVPSLLLSIPDLASLFQSECIQDVHLLTDPLQFAYCENRSVQDAALTLVHGVS</sequence>
<keyword evidence="2" id="KW-1185">Reference proteome</keyword>
<accession>A0AAE1UAG9</accession>
<dbReference type="AlphaFoldDB" id="A0AAE1UAG9"/>
<gene>
    <name evidence="1" type="ORF">Pmani_012496</name>
</gene>
<comment type="caution">
    <text evidence="1">The sequence shown here is derived from an EMBL/GenBank/DDBJ whole genome shotgun (WGS) entry which is preliminary data.</text>
</comment>
<reference evidence="1" key="1">
    <citation type="submission" date="2023-11" db="EMBL/GenBank/DDBJ databases">
        <title>Genome assemblies of two species of porcelain crab, Petrolisthes cinctipes and Petrolisthes manimaculis (Anomura: Porcellanidae).</title>
        <authorList>
            <person name="Angst P."/>
        </authorList>
    </citation>
    <scope>NUCLEOTIDE SEQUENCE</scope>
    <source>
        <strain evidence="1">PB745_02</strain>
        <tissue evidence="1">Gill</tissue>
    </source>
</reference>
<protein>
    <submittedName>
        <fullName evidence="1">Uncharacterized protein</fullName>
    </submittedName>
</protein>
<organism evidence="1 2">
    <name type="scientific">Petrolisthes manimaculis</name>
    <dbReference type="NCBI Taxonomy" id="1843537"/>
    <lineage>
        <taxon>Eukaryota</taxon>
        <taxon>Metazoa</taxon>
        <taxon>Ecdysozoa</taxon>
        <taxon>Arthropoda</taxon>
        <taxon>Crustacea</taxon>
        <taxon>Multicrustacea</taxon>
        <taxon>Malacostraca</taxon>
        <taxon>Eumalacostraca</taxon>
        <taxon>Eucarida</taxon>
        <taxon>Decapoda</taxon>
        <taxon>Pleocyemata</taxon>
        <taxon>Anomura</taxon>
        <taxon>Galatheoidea</taxon>
        <taxon>Porcellanidae</taxon>
        <taxon>Petrolisthes</taxon>
    </lineage>
</organism>
<evidence type="ECO:0000313" key="2">
    <source>
        <dbReference type="Proteomes" id="UP001292094"/>
    </source>
</evidence>
<dbReference type="EMBL" id="JAWZYT010001027">
    <property type="protein sequence ID" value="KAK4316367.1"/>
    <property type="molecule type" value="Genomic_DNA"/>
</dbReference>
<proteinExistence type="predicted"/>
<dbReference type="Proteomes" id="UP001292094">
    <property type="component" value="Unassembled WGS sequence"/>
</dbReference>
<name>A0AAE1UAG9_9EUCA</name>